<evidence type="ECO:0000256" key="1">
    <source>
        <dbReference type="SAM" id="MobiDB-lite"/>
    </source>
</evidence>
<dbReference type="AlphaFoldDB" id="A0A2U2BLZ9"/>
<reference evidence="2 3" key="2">
    <citation type="submission" date="2018-05" db="EMBL/GenBank/DDBJ databases">
        <authorList>
            <person name="Lanie J.A."/>
            <person name="Ng W.-L."/>
            <person name="Kazmierczak K.M."/>
            <person name="Andrzejewski T.M."/>
            <person name="Davidsen T.M."/>
            <person name="Wayne K.J."/>
            <person name="Tettelin H."/>
            <person name="Glass J.I."/>
            <person name="Rusch D."/>
            <person name="Podicherti R."/>
            <person name="Tsui H.-C.T."/>
            <person name="Winkler M.E."/>
        </authorList>
    </citation>
    <scope>NUCLEOTIDE SEQUENCE [LARGE SCALE GENOMIC DNA]</scope>
    <source>
        <strain evidence="2 3">YBY</strain>
    </source>
</reference>
<evidence type="ECO:0000313" key="3">
    <source>
        <dbReference type="Proteomes" id="UP000245216"/>
    </source>
</evidence>
<gene>
    <name evidence="2" type="ORF">DF183_10055</name>
</gene>
<comment type="caution">
    <text evidence="2">The sequence shown here is derived from an EMBL/GenBank/DDBJ whole genome shotgun (WGS) entry which is preliminary data.</text>
</comment>
<proteinExistence type="predicted"/>
<feature type="compositionally biased region" description="Low complexity" evidence="1">
    <location>
        <begin position="48"/>
        <end position="68"/>
    </location>
</feature>
<name>A0A2U2BLZ9_ALCFA</name>
<reference evidence="2 3" key="1">
    <citation type="submission" date="2018-05" db="EMBL/GenBank/DDBJ databases">
        <title>Genome Sequence of an Efficient Indole-Degrading Bacterium, Alcaligenes sp.YBY.</title>
        <authorList>
            <person name="Yang B."/>
        </authorList>
    </citation>
    <scope>NUCLEOTIDE SEQUENCE [LARGE SCALE GENOMIC DNA]</scope>
    <source>
        <strain evidence="2 3">YBY</strain>
    </source>
</reference>
<feature type="region of interest" description="Disordered" evidence="1">
    <location>
        <begin position="21"/>
        <end position="68"/>
    </location>
</feature>
<protein>
    <submittedName>
        <fullName evidence="2">Uncharacterized protein</fullName>
    </submittedName>
</protein>
<dbReference type="Proteomes" id="UP000245216">
    <property type="component" value="Unassembled WGS sequence"/>
</dbReference>
<dbReference type="EMBL" id="QEXO01000002">
    <property type="protein sequence ID" value="PWE15009.1"/>
    <property type="molecule type" value="Genomic_DNA"/>
</dbReference>
<sequence>MVCPQDKPQALNSNSKVLASLQQPQTAASPLNAPTQPQASKGFRMVATNNQQPTTNNQQSSTANTKTNSQPIIAAGCLLTGAAKRT</sequence>
<feature type="compositionally biased region" description="Polar residues" evidence="1">
    <location>
        <begin position="21"/>
        <end position="39"/>
    </location>
</feature>
<organism evidence="2 3">
    <name type="scientific">Alcaligenes faecalis</name>
    <dbReference type="NCBI Taxonomy" id="511"/>
    <lineage>
        <taxon>Bacteria</taxon>
        <taxon>Pseudomonadati</taxon>
        <taxon>Pseudomonadota</taxon>
        <taxon>Betaproteobacteria</taxon>
        <taxon>Burkholderiales</taxon>
        <taxon>Alcaligenaceae</taxon>
        <taxon>Alcaligenes</taxon>
    </lineage>
</organism>
<accession>A0A2U2BLZ9</accession>
<evidence type="ECO:0000313" key="2">
    <source>
        <dbReference type="EMBL" id="PWE15009.1"/>
    </source>
</evidence>